<keyword evidence="2" id="KW-0479">Metal-binding</keyword>
<feature type="region of interest" description="Disordered" evidence="9">
    <location>
        <begin position="621"/>
        <end position="657"/>
    </location>
</feature>
<dbReference type="Proteomes" id="UP000053477">
    <property type="component" value="Unassembled WGS sequence"/>
</dbReference>
<dbReference type="CDD" id="cd00202">
    <property type="entry name" value="ZnF_GATA"/>
    <property type="match status" value="2"/>
</dbReference>
<feature type="region of interest" description="Disordered" evidence="9">
    <location>
        <begin position="120"/>
        <end position="193"/>
    </location>
</feature>
<keyword evidence="4" id="KW-0862">Zinc</keyword>
<dbReference type="InterPro" id="IPR000679">
    <property type="entry name" value="Znf_GATA"/>
</dbReference>
<keyword evidence="6" id="KW-0804">Transcription</keyword>
<evidence type="ECO:0000256" key="4">
    <source>
        <dbReference type="ARBA" id="ARBA00022833"/>
    </source>
</evidence>
<feature type="compositionally biased region" description="Basic and acidic residues" evidence="9">
    <location>
        <begin position="410"/>
        <end position="423"/>
    </location>
</feature>
<feature type="compositionally biased region" description="Polar residues" evidence="9">
    <location>
        <begin position="579"/>
        <end position="593"/>
    </location>
</feature>
<feature type="domain" description="GATA-type" evidence="10">
    <location>
        <begin position="274"/>
        <end position="327"/>
    </location>
</feature>
<dbReference type="SUPFAM" id="SSF57716">
    <property type="entry name" value="Glucocorticoid receptor-like (DNA-binding domain)"/>
    <property type="match status" value="2"/>
</dbReference>
<dbReference type="GO" id="GO:0008270">
    <property type="term" value="F:zinc ion binding"/>
    <property type="evidence" value="ECO:0007669"/>
    <property type="project" value="UniProtKB-KW"/>
</dbReference>
<evidence type="ECO:0000256" key="2">
    <source>
        <dbReference type="ARBA" id="ARBA00022723"/>
    </source>
</evidence>
<keyword evidence="7" id="KW-0539">Nucleus</keyword>
<name>A0A0H2S8G2_9AGAM</name>
<feature type="compositionally biased region" description="Low complexity" evidence="9">
    <location>
        <begin position="168"/>
        <end position="185"/>
    </location>
</feature>
<feature type="compositionally biased region" description="Polar residues" evidence="9">
    <location>
        <begin position="512"/>
        <end position="532"/>
    </location>
</feature>
<feature type="region of interest" description="Disordered" evidence="9">
    <location>
        <begin position="37"/>
        <end position="85"/>
    </location>
</feature>
<feature type="compositionally biased region" description="Polar residues" evidence="9">
    <location>
        <begin position="231"/>
        <end position="240"/>
    </location>
</feature>
<dbReference type="GO" id="GO:0000122">
    <property type="term" value="P:negative regulation of transcription by RNA polymerase II"/>
    <property type="evidence" value="ECO:0007669"/>
    <property type="project" value="TreeGrafter"/>
</dbReference>
<dbReference type="SMART" id="SM00401">
    <property type="entry name" value="ZnF_GATA"/>
    <property type="match status" value="2"/>
</dbReference>
<dbReference type="PRINTS" id="PR00619">
    <property type="entry name" value="GATAZNFINGER"/>
</dbReference>
<feature type="compositionally biased region" description="Low complexity" evidence="9">
    <location>
        <begin position="262"/>
        <end position="271"/>
    </location>
</feature>
<dbReference type="OrthoDB" id="515401at2759"/>
<evidence type="ECO:0000256" key="7">
    <source>
        <dbReference type="ARBA" id="ARBA00023242"/>
    </source>
</evidence>
<protein>
    <recommendedName>
        <fullName evidence="10">GATA-type domain-containing protein</fullName>
    </recommendedName>
</protein>
<feature type="compositionally biased region" description="Basic residues" evidence="9">
    <location>
        <begin position="317"/>
        <end position="330"/>
    </location>
</feature>
<keyword evidence="3 8" id="KW-0863">Zinc-finger</keyword>
<feature type="compositionally biased region" description="Polar residues" evidence="9">
    <location>
        <begin position="425"/>
        <end position="445"/>
    </location>
</feature>
<dbReference type="STRING" id="27342.A0A0H2S8G2"/>
<accession>A0A0H2S8G2</accession>
<evidence type="ECO:0000259" key="10">
    <source>
        <dbReference type="PROSITE" id="PS50114"/>
    </source>
</evidence>
<dbReference type="PROSITE" id="PS50114">
    <property type="entry name" value="GATA_ZN_FINGER_2"/>
    <property type="match status" value="2"/>
</dbReference>
<evidence type="ECO:0000256" key="3">
    <source>
        <dbReference type="ARBA" id="ARBA00022771"/>
    </source>
</evidence>
<dbReference type="GO" id="GO:0000981">
    <property type="term" value="F:DNA-binding transcription factor activity, RNA polymerase II-specific"/>
    <property type="evidence" value="ECO:0007669"/>
    <property type="project" value="TreeGrafter"/>
</dbReference>
<dbReference type="PANTHER" id="PTHR10071:SF335">
    <property type="entry name" value="IRON-SENSING TRANSCRIPTIONAL REPRESSOR-RELATED"/>
    <property type="match status" value="1"/>
</dbReference>
<feature type="region of interest" description="Disordered" evidence="9">
    <location>
        <begin position="317"/>
        <end position="593"/>
    </location>
</feature>
<dbReference type="InterPro" id="IPR013088">
    <property type="entry name" value="Znf_NHR/GATA"/>
</dbReference>
<keyword evidence="12" id="KW-1185">Reference proteome</keyword>
<feature type="region of interest" description="Disordered" evidence="9">
    <location>
        <begin position="230"/>
        <end position="271"/>
    </location>
</feature>
<keyword evidence="5" id="KW-0805">Transcription regulation</keyword>
<dbReference type="PANTHER" id="PTHR10071">
    <property type="entry name" value="TRANSCRIPTION FACTOR GATA FAMILY MEMBER"/>
    <property type="match status" value="1"/>
</dbReference>
<evidence type="ECO:0000313" key="11">
    <source>
        <dbReference type="EMBL" id="KLO17913.1"/>
    </source>
</evidence>
<feature type="domain" description="GATA-type" evidence="10">
    <location>
        <begin position="82"/>
        <end position="124"/>
    </location>
</feature>
<dbReference type="FunFam" id="3.30.50.10:FF:000007">
    <property type="entry name" value="Nitrogen regulatory AreA, N-terminal"/>
    <property type="match status" value="1"/>
</dbReference>
<dbReference type="GO" id="GO:0045944">
    <property type="term" value="P:positive regulation of transcription by RNA polymerase II"/>
    <property type="evidence" value="ECO:0007669"/>
    <property type="project" value="TreeGrafter"/>
</dbReference>
<dbReference type="EMBL" id="KQ085899">
    <property type="protein sequence ID" value="KLO17913.1"/>
    <property type="molecule type" value="Genomic_DNA"/>
</dbReference>
<dbReference type="AlphaFoldDB" id="A0A0H2S8G2"/>
<evidence type="ECO:0000313" key="12">
    <source>
        <dbReference type="Proteomes" id="UP000053477"/>
    </source>
</evidence>
<dbReference type="Pfam" id="PF00320">
    <property type="entry name" value="GATA"/>
    <property type="match status" value="2"/>
</dbReference>
<feature type="compositionally biased region" description="Polar residues" evidence="9">
    <location>
        <begin position="336"/>
        <end position="354"/>
    </location>
</feature>
<dbReference type="InParanoid" id="A0A0H2S8G2"/>
<sequence>MSPVVLESPVMNFHQNNISSISRMQLSPIHSPTLDAFPQDPLHLHPSLRPSSANPLRFSPPIMETTSLNGASAPSLNTPESSTATTHCANCNVAKTPQWRRDGDGKLICNACGLYLKSRRQPRPSLSRTSPPPAGTGSLPLNSSARRMSASPPSVLAPAASKSTMNNQQQTQQQQHSSPRMQQQQKPAAQGTCPGDGRCNGTGGTSACAGCPTYNNVLNNAARLEMDLTDVQDNSPSDSGSAAGGETTFKNASGSAAGGSPGSSSGPRTGRARAVGALSCANCKTSTTPLWRRDDAGNNICNACGLYYKLHGTHRPNSMKKTVIKRRKRVPAAGPQGQTQMSSQAQGPGQNRMTDQAAAEALVAVGRGSQGHGQDRSVGEETTDDESDNRSRKKSRRSAPEMSGVDMDVDEGRGDRQRRRDNQDPSTSHGWTEQQQQQGSPSSFAGNFPAGDSASARGGSYEGFGNQRSYGSSGGRVDLPPLNDALRSGDKNGSRFGIRGPSRGPGDLQYGNPPSRTQSPLAHQQATASPAQGFQLPPPHSLAQGHPASVFPGGSGQSGRQSSPRASSPGHGQRGGTPSVPTLSDMQNHLQLLEQQRASMEVLLGRTDRMISGVKRGIEEMRAAQNTSAPSVPLPSRTTDRSREGGNVWPVDTPNRD</sequence>
<feature type="compositionally biased region" description="Polar residues" evidence="9">
    <location>
        <begin position="64"/>
        <end position="85"/>
    </location>
</feature>
<organism evidence="11 12">
    <name type="scientific">Schizopora paradoxa</name>
    <dbReference type="NCBI Taxonomy" id="27342"/>
    <lineage>
        <taxon>Eukaryota</taxon>
        <taxon>Fungi</taxon>
        <taxon>Dikarya</taxon>
        <taxon>Basidiomycota</taxon>
        <taxon>Agaricomycotina</taxon>
        <taxon>Agaricomycetes</taxon>
        <taxon>Hymenochaetales</taxon>
        <taxon>Schizoporaceae</taxon>
        <taxon>Schizopora</taxon>
    </lineage>
</organism>
<evidence type="ECO:0000256" key="6">
    <source>
        <dbReference type="ARBA" id="ARBA00023163"/>
    </source>
</evidence>
<dbReference type="PROSITE" id="PS00344">
    <property type="entry name" value="GATA_ZN_FINGER_1"/>
    <property type="match status" value="2"/>
</dbReference>
<proteinExistence type="predicted"/>
<reference evidence="11 12" key="1">
    <citation type="submission" date="2015-04" db="EMBL/GenBank/DDBJ databases">
        <title>Complete genome sequence of Schizopora paradoxa KUC8140, a cosmopolitan wood degrader in East Asia.</title>
        <authorList>
            <consortium name="DOE Joint Genome Institute"/>
            <person name="Min B."/>
            <person name="Park H."/>
            <person name="Jang Y."/>
            <person name="Kim J.-J."/>
            <person name="Kim K.H."/>
            <person name="Pangilinan J."/>
            <person name="Lipzen A."/>
            <person name="Riley R."/>
            <person name="Grigoriev I.V."/>
            <person name="Spatafora J.W."/>
            <person name="Choi I.-G."/>
        </authorList>
    </citation>
    <scope>NUCLEOTIDE SEQUENCE [LARGE SCALE GENOMIC DNA]</scope>
    <source>
        <strain evidence="11 12">KUC8140</strain>
    </source>
</reference>
<feature type="compositionally biased region" description="Low complexity" evidence="9">
    <location>
        <begin position="143"/>
        <end position="161"/>
    </location>
</feature>
<evidence type="ECO:0000256" key="1">
    <source>
        <dbReference type="ARBA" id="ARBA00004123"/>
    </source>
</evidence>
<dbReference type="InterPro" id="IPR039355">
    <property type="entry name" value="Transcription_factor_GATA"/>
</dbReference>
<gene>
    <name evidence="11" type="ORF">SCHPADRAFT_845664</name>
</gene>
<evidence type="ECO:0000256" key="8">
    <source>
        <dbReference type="PROSITE-ProRule" id="PRU00094"/>
    </source>
</evidence>
<dbReference type="GO" id="GO:0005634">
    <property type="term" value="C:nucleus"/>
    <property type="evidence" value="ECO:0007669"/>
    <property type="project" value="UniProtKB-SubCell"/>
</dbReference>
<dbReference type="Gene3D" id="3.30.50.10">
    <property type="entry name" value="Erythroid Transcription Factor GATA-1, subunit A"/>
    <property type="match status" value="2"/>
</dbReference>
<feature type="compositionally biased region" description="Low complexity" evidence="9">
    <location>
        <begin position="558"/>
        <end position="570"/>
    </location>
</feature>
<evidence type="ECO:0000256" key="5">
    <source>
        <dbReference type="ARBA" id="ARBA00023015"/>
    </source>
</evidence>
<dbReference type="GO" id="GO:0000978">
    <property type="term" value="F:RNA polymerase II cis-regulatory region sequence-specific DNA binding"/>
    <property type="evidence" value="ECO:0007669"/>
    <property type="project" value="TreeGrafter"/>
</dbReference>
<evidence type="ECO:0000256" key="9">
    <source>
        <dbReference type="SAM" id="MobiDB-lite"/>
    </source>
</evidence>
<comment type="subcellular location">
    <subcellularLocation>
        <location evidence="1">Nucleus</location>
    </subcellularLocation>
</comment>